<dbReference type="HOGENOM" id="CLU_2057643_0_0_7"/>
<evidence type="ECO:0000256" key="1">
    <source>
        <dbReference type="SAM" id="MobiDB-lite"/>
    </source>
</evidence>
<evidence type="ECO:0000313" key="3">
    <source>
        <dbReference type="EMBL" id="EIG53146.1"/>
    </source>
</evidence>
<sequence length="121" mass="12411">MRKFPAHLPAIALTCSLLSGCILPPATSTGGGLSPASSGPDGVQTTETVSTLPARIEAGVEWLWASYTALQAKGIVPGLADLRADIVDLEAVATRGDLLAALELYGRARARVTAISEVVGK</sequence>
<feature type="chain" id="PRO_5003663433" evidence="2">
    <location>
        <begin position="20"/>
        <end position="121"/>
    </location>
</feature>
<evidence type="ECO:0000256" key="2">
    <source>
        <dbReference type="SAM" id="SignalP"/>
    </source>
</evidence>
<dbReference type="eggNOG" id="ENOG5031IFE">
    <property type="taxonomic scope" value="Bacteria"/>
</dbReference>
<proteinExistence type="predicted"/>
<reference evidence="3" key="1">
    <citation type="submission" date="2011-11" db="EMBL/GenBank/DDBJ databases">
        <title>Improved High-Quality Draft sequence of Desulfovibrio sp. U5L.</title>
        <authorList>
            <consortium name="US DOE Joint Genome Institute"/>
            <person name="Lucas S."/>
            <person name="Han J."/>
            <person name="Lapidus A."/>
            <person name="Cheng J.-F."/>
            <person name="Goodwin L."/>
            <person name="Pitluck S."/>
            <person name="Peters L."/>
            <person name="Ovchinnikova G."/>
            <person name="Held B."/>
            <person name="Detter J.C."/>
            <person name="Han C."/>
            <person name="Tapia R."/>
            <person name="Land M."/>
            <person name="Hauser L."/>
            <person name="Kyrpides N."/>
            <person name="Ivanova N."/>
            <person name="Pagani I."/>
            <person name="Gabster J."/>
            <person name="Walker C."/>
            <person name="Stolyar S."/>
            <person name="Stahl D."/>
            <person name="Arkin A."/>
            <person name="Dehal P."/>
            <person name="Hazen T."/>
            <person name="Woyke T."/>
        </authorList>
    </citation>
    <scope>NUCLEOTIDE SEQUENCE [LARGE SCALE GENOMIC DNA]</scope>
    <source>
        <strain evidence="3">U5L</strain>
    </source>
</reference>
<name>I2Q040_9BACT</name>
<dbReference type="OrthoDB" id="9843307at2"/>
<dbReference type="EMBL" id="JH600068">
    <property type="protein sequence ID" value="EIG53146.1"/>
    <property type="molecule type" value="Genomic_DNA"/>
</dbReference>
<protein>
    <submittedName>
        <fullName evidence="3">Uncharacterized protein</fullName>
    </submittedName>
</protein>
<dbReference type="AlphaFoldDB" id="I2Q040"/>
<feature type="region of interest" description="Disordered" evidence="1">
    <location>
        <begin position="29"/>
        <end position="48"/>
    </location>
</feature>
<keyword evidence="2" id="KW-0732">Signal</keyword>
<accession>I2Q040</accession>
<dbReference type="PROSITE" id="PS51257">
    <property type="entry name" value="PROKAR_LIPOPROTEIN"/>
    <property type="match status" value="1"/>
</dbReference>
<feature type="signal peptide" evidence="2">
    <location>
        <begin position="1"/>
        <end position="19"/>
    </location>
</feature>
<organism evidence="3">
    <name type="scientific">Desulfovibrio sp. U5L</name>
    <dbReference type="NCBI Taxonomy" id="596152"/>
    <lineage>
        <taxon>Bacteria</taxon>
        <taxon>Pseudomonadati</taxon>
        <taxon>Thermodesulfobacteriota</taxon>
        <taxon>Desulfovibrionia</taxon>
        <taxon>Desulfovibrionales</taxon>
        <taxon>Desulfovibrionaceae</taxon>
        <taxon>Desulfovibrio</taxon>
    </lineage>
</organism>
<dbReference type="STRING" id="596152.DesU5LDRAFT_1460"/>
<gene>
    <name evidence="3" type="ORF">DesU5LDRAFT_1460</name>
</gene>